<dbReference type="InterPro" id="IPR013078">
    <property type="entry name" value="His_Pase_superF_clade-1"/>
</dbReference>
<evidence type="ECO:0000256" key="2">
    <source>
        <dbReference type="PIRSR" id="PIRSR613078-1"/>
    </source>
</evidence>
<feature type="binding site" evidence="3">
    <location>
        <position position="55"/>
    </location>
    <ligand>
        <name>substrate</name>
    </ligand>
</feature>
<dbReference type="InterPro" id="IPR001345">
    <property type="entry name" value="PG/BPGM_mutase_AS"/>
</dbReference>
<dbReference type="AlphaFoldDB" id="C6LJ55"/>
<organism evidence="5 6">
    <name type="scientific">Marvinbryantia formatexigens DSM 14469</name>
    <dbReference type="NCBI Taxonomy" id="478749"/>
    <lineage>
        <taxon>Bacteria</taxon>
        <taxon>Bacillati</taxon>
        <taxon>Bacillota</taxon>
        <taxon>Clostridia</taxon>
        <taxon>Lachnospirales</taxon>
        <taxon>Lachnospiraceae</taxon>
        <taxon>Marvinbryantia</taxon>
    </lineage>
</organism>
<dbReference type="PROSITE" id="PS00175">
    <property type="entry name" value="PG_MUTASE"/>
    <property type="match status" value="1"/>
</dbReference>
<dbReference type="PANTHER" id="PTHR46517">
    <property type="entry name" value="FRUCTOSE-2,6-BISPHOSPHATASE TIGAR"/>
    <property type="match status" value="1"/>
</dbReference>
<proteinExistence type="predicted"/>
<reference evidence="5" key="1">
    <citation type="submission" date="2009-07" db="EMBL/GenBank/DDBJ databases">
        <authorList>
            <person name="Weinstock G."/>
            <person name="Sodergren E."/>
            <person name="Clifton S."/>
            <person name="Fulton L."/>
            <person name="Fulton B."/>
            <person name="Courtney L."/>
            <person name="Fronick C."/>
            <person name="Harrison M."/>
            <person name="Strong C."/>
            <person name="Farmer C."/>
            <person name="Delahaunty K."/>
            <person name="Markovic C."/>
            <person name="Hall O."/>
            <person name="Minx P."/>
            <person name="Tomlinson C."/>
            <person name="Mitreva M."/>
            <person name="Nelson J."/>
            <person name="Hou S."/>
            <person name="Wollam A."/>
            <person name="Pepin K.H."/>
            <person name="Johnson M."/>
            <person name="Bhonagiri V."/>
            <person name="Nash W.E."/>
            <person name="Warren W."/>
            <person name="Chinwalla A."/>
            <person name="Mardis E.R."/>
            <person name="Wilson R.K."/>
        </authorList>
    </citation>
    <scope>NUCLEOTIDE SEQUENCE [LARGE SCALE GENOMIC DNA]</scope>
    <source>
        <strain evidence="5">DSM 14469</strain>
    </source>
</reference>
<dbReference type="CDD" id="cd07067">
    <property type="entry name" value="HP_PGM_like"/>
    <property type="match status" value="1"/>
</dbReference>
<dbReference type="InterPro" id="IPR029033">
    <property type="entry name" value="His_PPase_superfam"/>
</dbReference>
<dbReference type="eggNOG" id="COG0406">
    <property type="taxonomic scope" value="Bacteria"/>
</dbReference>
<keyword evidence="1" id="KW-0378">Hydrolase</keyword>
<dbReference type="SMART" id="SM00855">
    <property type="entry name" value="PGAM"/>
    <property type="match status" value="1"/>
</dbReference>
<dbReference type="STRING" id="168384.SAMN05660368_00836"/>
<dbReference type="InterPro" id="IPR051695">
    <property type="entry name" value="Phosphoglycerate_Mutase"/>
</dbReference>
<dbReference type="Proteomes" id="UP000005561">
    <property type="component" value="Unassembled WGS sequence"/>
</dbReference>
<dbReference type="RefSeq" id="WP_006863454.1">
    <property type="nucleotide sequence ID" value="NZ_ACCL02000019.1"/>
</dbReference>
<dbReference type="PANTHER" id="PTHR46517:SF1">
    <property type="entry name" value="FRUCTOSE-2,6-BISPHOSPHATASE TIGAR"/>
    <property type="match status" value="1"/>
</dbReference>
<evidence type="ECO:0000313" key="6">
    <source>
        <dbReference type="Proteomes" id="UP000005561"/>
    </source>
</evidence>
<feature type="active site" description="Proton donor/acceptor" evidence="2">
    <location>
        <position position="79"/>
    </location>
</feature>
<feature type="active site" description="Tele-phosphohistidine intermediate" evidence="2">
    <location>
        <position position="6"/>
    </location>
</feature>
<dbReference type="GO" id="GO:0004331">
    <property type="term" value="F:fructose-2,6-bisphosphate 2-phosphatase activity"/>
    <property type="evidence" value="ECO:0007669"/>
    <property type="project" value="TreeGrafter"/>
</dbReference>
<dbReference type="GO" id="GO:0043456">
    <property type="term" value="P:regulation of pentose-phosphate shunt"/>
    <property type="evidence" value="ECO:0007669"/>
    <property type="project" value="TreeGrafter"/>
</dbReference>
<accession>C6LJ55</accession>
<keyword evidence="6" id="KW-1185">Reference proteome</keyword>
<sequence>MYIIRHGETSWNRERRLQGRSDIPLNENGRALARATAAGMKDIPFDLAFTSPLQRARETAQLVLAGRDVPLIADERLIEISFGVCEGMHWTEEDSAEGGERISNFFNHPERYVPAEGGETLRQLAERTADFMRDVCSRPELAEKTILVSTHGAASRGLLNSLRTCDTDDFWGSGVAPNCGVAIVERKEDGTLALLKEKLIYY</sequence>
<comment type="caution">
    <text evidence="5">The sequence shown here is derived from an EMBL/GenBank/DDBJ whole genome shotgun (WGS) entry which is preliminary data.</text>
</comment>
<name>C6LJ55_9FIRM</name>
<gene>
    <name evidence="5" type="ORF">BRYFOR_08689</name>
</gene>
<feature type="binding site" evidence="3">
    <location>
        <begin position="5"/>
        <end position="12"/>
    </location>
    <ligand>
        <name>substrate</name>
    </ligand>
</feature>
<evidence type="ECO:0000256" key="1">
    <source>
        <dbReference type="ARBA" id="ARBA00022801"/>
    </source>
</evidence>
<dbReference type="SUPFAM" id="SSF53254">
    <property type="entry name" value="Phosphoglycerate mutase-like"/>
    <property type="match status" value="1"/>
</dbReference>
<dbReference type="GO" id="GO:0045820">
    <property type="term" value="P:negative regulation of glycolytic process"/>
    <property type="evidence" value="ECO:0007669"/>
    <property type="project" value="TreeGrafter"/>
</dbReference>
<evidence type="ECO:0000256" key="3">
    <source>
        <dbReference type="PIRSR" id="PIRSR613078-2"/>
    </source>
</evidence>
<dbReference type="Gene3D" id="3.40.50.1240">
    <property type="entry name" value="Phosphoglycerate mutase-like"/>
    <property type="match status" value="1"/>
</dbReference>
<evidence type="ECO:0000313" key="5">
    <source>
        <dbReference type="EMBL" id="EET59375.1"/>
    </source>
</evidence>
<feature type="site" description="Transition state stabilizer" evidence="4">
    <location>
        <position position="151"/>
    </location>
</feature>
<dbReference type="Pfam" id="PF00300">
    <property type="entry name" value="His_Phos_1"/>
    <property type="match status" value="1"/>
</dbReference>
<protein>
    <submittedName>
        <fullName evidence="5">Phosphoglycerate mutase family protein</fullName>
    </submittedName>
</protein>
<evidence type="ECO:0000256" key="4">
    <source>
        <dbReference type="PIRSR" id="PIRSR613078-3"/>
    </source>
</evidence>
<dbReference type="EMBL" id="ACCL02000019">
    <property type="protein sequence ID" value="EET59375.1"/>
    <property type="molecule type" value="Genomic_DNA"/>
</dbReference>
<dbReference type="GO" id="GO:0005829">
    <property type="term" value="C:cytosol"/>
    <property type="evidence" value="ECO:0007669"/>
    <property type="project" value="TreeGrafter"/>
</dbReference>